<evidence type="ECO:0000313" key="1">
    <source>
        <dbReference type="EMBL" id="JAH91895.1"/>
    </source>
</evidence>
<organism evidence="1">
    <name type="scientific">Anguilla anguilla</name>
    <name type="common">European freshwater eel</name>
    <name type="synonym">Muraena anguilla</name>
    <dbReference type="NCBI Taxonomy" id="7936"/>
    <lineage>
        <taxon>Eukaryota</taxon>
        <taxon>Metazoa</taxon>
        <taxon>Chordata</taxon>
        <taxon>Craniata</taxon>
        <taxon>Vertebrata</taxon>
        <taxon>Euteleostomi</taxon>
        <taxon>Actinopterygii</taxon>
        <taxon>Neopterygii</taxon>
        <taxon>Teleostei</taxon>
        <taxon>Anguilliformes</taxon>
        <taxon>Anguillidae</taxon>
        <taxon>Anguilla</taxon>
    </lineage>
</organism>
<accession>A0A0E9WQQ8</accession>
<dbReference type="EMBL" id="GBXM01016682">
    <property type="protein sequence ID" value="JAH91895.1"/>
    <property type="molecule type" value="Transcribed_RNA"/>
</dbReference>
<protein>
    <submittedName>
        <fullName evidence="1">Uncharacterized protein</fullName>
    </submittedName>
</protein>
<reference evidence="1" key="1">
    <citation type="submission" date="2014-11" db="EMBL/GenBank/DDBJ databases">
        <authorList>
            <person name="Amaro Gonzalez C."/>
        </authorList>
    </citation>
    <scope>NUCLEOTIDE SEQUENCE</scope>
</reference>
<sequence>MYSSYPSPNYTQKALILIFNCKFLQEEKHENMNSSKNITKHKTESLC</sequence>
<dbReference type="AlphaFoldDB" id="A0A0E9WQQ8"/>
<proteinExistence type="predicted"/>
<name>A0A0E9WQQ8_ANGAN</name>
<reference evidence="1" key="2">
    <citation type="journal article" date="2015" name="Fish Shellfish Immunol.">
        <title>Early steps in the European eel (Anguilla anguilla)-Vibrio vulnificus interaction in the gills: Role of the RtxA13 toxin.</title>
        <authorList>
            <person name="Callol A."/>
            <person name="Pajuelo D."/>
            <person name="Ebbesson L."/>
            <person name="Teles M."/>
            <person name="MacKenzie S."/>
            <person name="Amaro C."/>
        </authorList>
    </citation>
    <scope>NUCLEOTIDE SEQUENCE</scope>
</reference>